<protein>
    <submittedName>
        <fullName evidence="3">ChaN family lipoprotein</fullName>
    </submittedName>
</protein>
<dbReference type="EMBL" id="VFSU01000017">
    <property type="protein sequence ID" value="TPE62686.1"/>
    <property type="molecule type" value="Genomic_DNA"/>
</dbReference>
<name>A0A501XPY0_9SPHN</name>
<proteinExistence type="predicted"/>
<evidence type="ECO:0000259" key="2">
    <source>
        <dbReference type="Pfam" id="PF04187"/>
    </source>
</evidence>
<keyword evidence="4" id="KW-1185">Reference proteome</keyword>
<feature type="signal peptide" evidence="1">
    <location>
        <begin position="1"/>
        <end position="49"/>
    </location>
</feature>
<reference evidence="3 4" key="1">
    <citation type="submission" date="2019-06" db="EMBL/GenBank/DDBJ databases">
        <authorList>
            <person name="Lee I."/>
            <person name="Jang G.I."/>
            <person name="Hwang C.Y."/>
        </authorList>
    </citation>
    <scope>NUCLEOTIDE SEQUENCE [LARGE SCALE GENOMIC DNA]</scope>
    <source>
        <strain evidence="3 4">PAMC 28131</strain>
    </source>
</reference>
<keyword evidence="3" id="KW-0449">Lipoprotein</keyword>
<dbReference type="Pfam" id="PF04187">
    <property type="entry name" value="Cofac_haem_bdg"/>
    <property type="match status" value="1"/>
</dbReference>
<gene>
    <name evidence="3" type="ORF">FJQ54_05745</name>
</gene>
<accession>A0A501XPY0</accession>
<evidence type="ECO:0000256" key="1">
    <source>
        <dbReference type="SAM" id="SignalP"/>
    </source>
</evidence>
<dbReference type="AlphaFoldDB" id="A0A501XPY0"/>
<evidence type="ECO:0000313" key="4">
    <source>
        <dbReference type="Proteomes" id="UP000319897"/>
    </source>
</evidence>
<dbReference type="OrthoDB" id="9795827at2"/>
<organism evidence="3 4">
    <name type="scientific">Sandaracinobacter neustonicus</name>
    <dbReference type="NCBI Taxonomy" id="1715348"/>
    <lineage>
        <taxon>Bacteria</taxon>
        <taxon>Pseudomonadati</taxon>
        <taxon>Pseudomonadota</taxon>
        <taxon>Alphaproteobacteria</taxon>
        <taxon>Sphingomonadales</taxon>
        <taxon>Sphingosinicellaceae</taxon>
        <taxon>Sandaracinobacter</taxon>
    </lineage>
</organism>
<feature type="chain" id="PRO_5021495058" evidence="1">
    <location>
        <begin position="50"/>
        <end position="310"/>
    </location>
</feature>
<sequence length="310" mass="32851">MPSIPPKPPCCWASADPPSRCASRRNKRPAMLYRLALSAALLATTPAFAATCPAPGQWIDAAGSPVSASAVLDKALAAQTVLLGERHATPAHHQWQADTIAALAAKGPVVIGLEQLPREAQPALDRWVAGELDEAAFLSESKWAERWGHDFTAYRPVFELARARKIPMKALNVDRAFVRKVGREGFDKAAADGKSPISKPAAADPAYAAKLADTFREHMREASPEAIARFIDAQQVWDRAMAEAIVTALRDNPGAHVAAIMGWGHVADGHGVAHQLKALGAPLVLTAIPVKPGEGCEPKAGAADLLFGAE</sequence>
<evidence type="ECO:0000313" key="3">
    <source>
        <dbReference type="EMBL" id="TPE62686.1"/>
    </source>
</evidence>
<dbReference type="SUPFAM" id="SSF159501">
    <property type="entry name" value="EreA/ChaN-like"/>
    <property type="match status" value="1"/>
</dbReference>
<dbReference type="InterPro" id="IPR007314">
    <property type="entry name" value="Cofac_haem-bd_dom"/>
</dbReference>
<feature type="domain" description="Haem-binding uptake Tiki superfamily ChaN" evidence="2">
    <location>
        <begin position="72"/>
        <end position="276"/>
    </location>
</feature>
<keyword evidence="1" id="KW-0732">Signal</keyword>
<comment type="caution">
    <text evidence="3">The sequence shown here is derived from an EMBL/GenBank/DDBJ whole genome shotgun (WGS) entry which is preliminary data.</text>
</comment>
<dbReference type="Gene3D" id="3.40.50.11550">
    <property type="match status" value="1"/>
</dbReference>
<dbReference type="Proteomes" id="UP000319897">
    <property type="component" value="Unassembled WGS sequence"/>
</dbReference>
<dbReference type="CDD" id="cd14727">
    <property type="entry name" value="ChanN-like"/>
    <property type="match status" value="1"/>
</dbReference>